<feature type="region of interest" description="Disordered" evidence="5">
    <location>
        <begin position="15"/>
        <end position="45"/>
    </location>
</feature>
<dbReference type="Pfam" id="PF04145">
    <property type="entry name" value="Ctr"/>
    <property type="match status" value="1"/>
</dbReference>
<sequence>MDLRYNVGRVQTAFTRESRHHHQHNHHQGPGSPGSGSAAEAGHAETVETRNAQGCGHGGHGGSMIFHCSDRETILFKFWTTDSTTSIVLSCLVVFIMAILYEALKCYREWLKKCNKKRLEGGENRPRSILTQLSSIPSTPISEAALSMAEQFPPPLPVAAPTAPENSRAGPAAPWLSPMHWYQTLLHMIQVTISFLLMLIFMTFNVWLCIAVVLGAGVGYYIFFARSENVSDHCN</sequence>
<evidence type="ECO:0000256" key="5">
    <source>
        <dbReference type="SAM" id="MobiDB-lite"/>
    </source>
</evidence>
<evidence type="ECO:0000256" key="3">
    <source>
        <dbReference type="ARBA" id="ARBA00023136"/>
    </source>
</evidence>
<protein>
    <recommendedName>
        <fullName evidence="4">Copper transport protein</fullName>
    </recommendedName>
</protein>
<dbReference type="STRING" id="7244.B4M5X2"/>
<evidence type="ECO:0000256" key="2">
    <source>
        <dbReference type="ARBA" id="ARBA00022989"/>
    </source>
</evidence>
<evidence type="ECO:0000313" key="6">
    <source>
        <dbReference type="EMBL" id="EDW59048.1"/>
    </source>
</evidence>
<evidence type="ECO:0000256" key="1">
    <source>
        <dbReference type="ARBA" id="ARBA00022692"/>
    </source>
</evidence>
<keyword evidence="4" id="KW-0187">Copper transport</keyword>
<dbReference type="GO" id="GO:0005375">
    <property type="term" value="F:copper ion transmembrane transporter activity"/>
    <property type="evidence" value="ECO:0007669"/>
    <property type="project" value="UniProtKB-UniRule"/>
</dbReference>
<dbReference type="OrthoDB" id="161814at2759"/>
<dbReference type="FunCoup" id="B4M5X2">
    <property type="interactions" value="21"/>
</dbReference>
<dbReference type="OMA" id="KFWRTES"/>
<feature type="compositionally biased region" description="Basic residues" evidence="5">
    <location>
        <begin position="18"/>
        <end position="27"/>
    </location>
</feature>
<keyword evidence="2 4" id="KW-1133">Transmembrane helix</keyword>
<dbReference type="AlphaFoldDB" id="B4M5X2"/>
<keyword evidence="3 4" id="KW-0472">Membrane</keyword>
<keyword evidence="4" id="KW-0813">Transport</keyword>
<evidence type="ECO:0000256" key="4">
    <source>
        <dbReference type="RuleBase" id="RU367022"/>
    </source>
</evidence>
<proteinExistence type="inferred from homology"/>
<comment type="subcellular location">
    <subcellularLocation>
        <location evidence="4">Membrane</location>
        <topology evidence="4">Multi-pass membrane protein</topology>
    </subcellularLocation>
</comment>
<accession>B4M5X2</accession>
<keyword evidence="4" id="KW-0186">Copper</keyword>
<keyword evidence="7" id="KW-1185">Reference proteome</keyword>
<dbReference type="PANTHER" id="PTHR12483">
    <property type="entry name" value="SOLUTE CARRIER FAMILY 31 COPPER TRANSPORTERS"/>
    <property type="match status" value="1"/>
</dbReference>
<keyword evidence="4" id="KW-0406">Ion transport</keyword>
<comment type="similarity">
    <text evidence="4">Belongs to the copper transporter (Ctr) (TC 1.A.56) family. SLC31A subfamily.</text>
</comment>
<organism evidence="6 7">
    <name type="scientific">Drosophila virilis</name>
    <name type="common">Fruit fly</name>
    <dbReference type="NCBI Taxonomy" id="7244"/>
    <lineage>
        <taxon>Eukaryota</taxon>
        <taxon>Metazoa</taxon>
        <taxon>Ecdysozoa</taxon>
        <taxon>Arthropoda</taxon>
        <taxon>Hexapoda</taxon>
        <taxon>Insecta</taxon>
        <taxon>Pterygota</taxon>
        <taxon>Neoptera</taxon>
        <taxon>Endopterygota</taxon>
        <taxon>Diptera</taxon>
        <taxon>Brachycera</taxon>
        <taxon>Muscomorpha</taxon>
        <taxon>Ephydroidea</taxon>
        <taxon>Drosophilidae</taxon>
        <taxon>Drosophila</taxon>
    </lineage>
</organism>
<dbReference type="InterPro" id="IPR007274">
    <property type="entry name" value="Cop_transporter"/>
</dbReference>
<feature type="transmembrane region" description="Helical" evidence="4">
    <location>
        <begin position="195"/>
        <end position="223"/>
    </location>
</feature>
<dbReference type="eggNOG" id="KOG3386">
    <property type="taxonomic scope" value="Eukaryota"/>
</dbReference>
<reference evidence="6 7" key="1">
    <citation type="journal article" date="2007" name="Nature">
        <title>Evolution of genes and genomes on the Drosophila phylogeny.</title>
        <authorList>
            <consortium name="Drosophila 12 Genomes Consortium"/>
            <person name="Clark A.G."/>
            <person name="Eisen M.B."/>
            <person name="Smith D.R."/>
            <person name="Bergman C.M."/>
            <person name="Oliver B."/>
            <person name="Markow T.A."/>
            <person name="Kaufman T.C."/>
            <person name="Kellis M."/>
            <person name="Gelbart W."/>
            <person name="Iyer V.N."/>
            <person name="Pollard D.A."/>
            <person name="Sackton T.B."/>
            <person name="Larracuente A.M."/>
            <person name="Singh N.D."/>
            <person name="Abad J.P."/>
            <person name="Abt D.N."/>
            <person name="Adryan B."/>
            <person name="Aguade M."/>
            <person name="Akashi H."/>
            <person name="Anderson W.W."/>
            <person name="Aquadro C.F."/>
            <person name="Ardell D.H."/>
            <person name="Arguello R."/>
            <person name="Artieri C.G."/>
            <person name="Barbash D.A."/>
            <person name="Barker D."/>
            <person name="Barsanti P."/>
            <person name="Batterham P."/>
            <person name="Batzoglou S."/>
            <person name="Begun D."/>
            <person name="Bhutkar A."/>
            <person name="Blanco E."/>
            <person name="Bosak S.A."/>
            <person name="Bradley R.K."/>
            <person name="Brand A.D."/>
            <person name="Brent M.R."/>
            <person name="Brooks A.N."/>
            <person name="Brown R.H."/>
            <person name="Butlin R.K."/>
            <person name="Caggese C."/>
            <person name="Calvi B.R."/>
            <person name="Bernardo de Carvalho A."/>
            <person name="Caspi A."/>
            <person name="Castrezana S."/>
            <person name="Celniker S.E."/>
            <person name="Chang J.L."/>
            <person name="Chapple C."/>
            <person name="Chatterji S."/>
            <person name="Chinwalla A."/>
            <person name="Civetta A."/>
            <person name="Clifton S.W."/>
            <person name="Comeron J.M."/>
            <person name="Costello J.C."/>
            <person name="Coyne J.A."/>
            <person name="Daub J."/>
            <person name="David R.G."/>
            <person name="Delcher A.L."/>
            <person name="Delehaunty K."/>
            <person name="Do C.B."/>
            <person name="Ebling H."/>
            <person name="Edwards K."/>
            <person name="Eickbush T."/>
            <person name="Evans J.D."/>
            <person name="Filipski A."/>
            <person name="Findeiss S."/>
            <person name="Freyhult E."/>
            <person name="Fulton L."/>
            <person name="Fulton R."/>
            <person name="Garcia A.C."/>
            <person name="Gardiner A."/>
            <person name="Garfield D.A."/>
            <person name="Garvin B.E."/>
            <person name="Gibson G."/>
            <person name="Gilbert D."/>
            <person name="Gnerre S."/>
            <person name="Godfrey J."/>
            <person name="Good R."/>
            <person name="Gotea V."/>
            <person name="Gravely B."/>
            <person name="Greenberg A.J."/>
            <person name="Griffiths-Jones S."/>
            <person name="Gross S."/>
            <person name="Guigo R."/>
            <person name="Gustafson E.A."/>
            <person name="Haerty W."/>
            <person name="Hahn M.W."/>
            <person name="Halligan D.L."/>
            <person name="Halpern A.L."/>
            <person name="Halter G.M."/>
            <person name="Han M.V."/>
            <person name="Heger A."/>
            <person name="Hillier L."/>
            <person name="Hinrichs A.S."/>
            <person name="Holmes I."/>
            <person name="Hoskins R.A."/>
            <person name="Hubisz M.J."/>
            <person name="Hultmark D."/>
            <person name="Huntley M.A."/>
            <person name="Jaffe D.B."/>
            <person name="Jagadeeshan S."/>
            <person name="Jeck W.R."/>
            <person name="Johnson J."/>
            <person name="Jones C.D."/>
            <person name="Jordan W.C."/>
            <person name="Karpen G.H."/>
            <person name="Kataoka E."/>
            <person name="Keightley P.D."/>
            <person name="Kheradpour P."/>
            <person name="Kirkness E.F."/>
            <person name="Koerich L.B."/>
            <person name="Kristiansen K."/>
            <person name="Kudrna D."/>
            <person name="Kulathinal R.J."/>
            <person name="Kumar S."/>
            <person name="Kwok R."/>
            <person name="Lander E."/>
            <person name="Langley C.H."/>
            <person name="Lapoint R."/>
            <person name="Lazzaro B.P."/>
            <person name="Lee S.J."/>
            <person name="Levesque L."/>
            <person name="Li R."/>
            <person name="Lin C.F."/>
            <person name="Lin M.F."/>
            <person name="Lindblad-Toh K."/>
            <person name="Llopart A."/>
            <person name="Long M."/>
            <person name="Low L."/>
            <person name="Lozovsky E."/>
            <person name="Lu J."/>
            <person name="Luo M."/>
            <person name="Machado C.A."/>
            <person name="Makalowski W."/>
            <person name="Marzo M."/>
            <person name="Matsuda M."/>
            <person name="Matzkin L."/>
            <person name="McAllister B."/>
            <person name="McBride C.S."/>
            <person name="McKernan B."/>
            <person name="McKernan K."/>
            <person name="Mendez-Lago M."/>
            <person name="Minx P."/>
            <person name="Mollenhauer M.U."/>
            <person name="Montooth K."/>
            <person name="Mount S.M."/>
            <person name="Mu X."/>
            <person name="Myers E."/>
            <person name="Negre B."/>
            <person name="Newfeld S."/>
            <person name="Nielsen R."/>
            <person name="Noor M.A."/>
            <person name="O'Grady P."/>
            <person name="Pachter L."/>
            <person name="Papaceit M."/>
            <person name="Parisi M.J."/>
            <person name="Parisi M."/>
            <person name="Parts L."/>
            <person name="Pedersen J.S."/>
            <person name="Pesole G."/>
            <person name="Phillippy A.M."/>
            <person name="Ponting C.P."/>
            <person name="Pop M."/>
            <person name="Porcelli D."/>
            <person name="Powell J.R."/>
            <person name="Prohaska S."/>
            <person name="Pruitt K."/>
            <person name="Puig M."/>
            <person name="Quesneville H."/>
            <person name="Ram K.R."/>
            <person name="Rand D."/>
            <person name="Rasmussen M.D."/>
            <person name="Reed L.K."/>
            <person name="Reenan R."/>
            <person name="Reily A."/>
            <person name="Remington K.A."/>
            <person name="Rieger T.T."/>
            <person name="Ritchie M.G."/>
            <person name="Robin C."/>
            <person name="Rogers Y.H."/>
            <person name="Rohde C."/>
            <person name="Rozas J."/>
            <person name="Rubenfield M.J."/>
            <person name="Ruiz A."/>
            <person name="Russo S."/>
            <person name="Salzberg S.L."/>
            <person name="Sanchez-Gracia A."/>
            <person name="Saranga D.J."/>
            <person name="Sato H."/>
            <person name="Schaeffer S.W."/>
            <person name="Schatz M.C."/>
            <person name="Schlenke T."/>
            <person name="Schwartz R."/>
            <person name="Segarra C."/>
            <person name="Singh R.S."/>
            <person name="Sirot L."/>
            <person name="Sirota M."/>
            <person name="Sisneros N.B."/>
            <person name="Smith C.D."/>
            <person name="Smith T.F."/>
            <person name="Spieth J."/>
            <person name="Stage D.E."/>
            <person name="Stark A."/>
            <person name="Stephan W."/>
            <person name="Strausberg R.L."/>
            <person name="Strempel S."/>
            <person name="Sturgill D."/>
            <person name="Sutton G."/>
            <person name="Sutton G.G."/>
            <person name="Tao W."/>
            <person name="Teichmann S."/>
            <person name="Tobari Y.N."/>
            <person name="Tomimura Y."/>
            <person name="Tsolas J.M."/>
            <person name="Valente V.L."/>
            <person name="Venter E."/>
            <person name="Venter J.C."/>
            <person name="Vicario S."/>
            <person name="Vieira F.G."/>
            <person name="Vilella A.J."/>
            <person name="Villasante A."/>
            <person name="Walenz B."/>
            <person name="Wang J."/>
            <person name="Wasserman M."/>
            <person name="Watts T."/>
            <person name="Wilson D."/>
            <person name="Wilson R.K."/>
            <person name="Wing R.A."/>
            <person name="Wolfner M.F."/>
            <person name="Wong A."/>
            <person name="Wong G.K."/>
            <person name="Wu C.I."/>
            <person name="Wu G."/>
            <person name="Yamamoto D."/>
            <person name="Yang H.P."/>
            <person name="Yang S.P."/>
            <person name="Yorke J.A."/>
            <person name="Yoshida K."/>
            <person name="Zdobnov E."/>
            <person name="Zhang P."/>
            <person name="Zhang Y."/>
            <person name="Zimin A.V."/>
            <person name="Baldwin J."/>
            <person name="Abdouelleil A."/>
            <person name="Abdulkadir J."/>
            <person name="Abebe A."/>
            <person name="Abera B."/>
            <person name="Abreu J."/>
            <person name="Acer S.C."/>
            <person name="Aftuck L."/>
            <person name="Alexander A."/>
            <person name="An P."/>
            <person name="Anderson E."/>
            <person name="Anderson S."/>
            <person name="Arachi H."/>
            <person name="Azer M."/>
            <person name="Bachantsang P."/>
            <person name="Barry A."/>
            <person name="Bayul T."/>
            <person name="Berlin A."/>
            <person name="Bessette D."/>
            <person name="Bloom T."/>
            <person name="Blye J."/>
            <person name="Boguslavskiy L."/>
            <person name="Bonnet C."/>
            <person name="Boukhgalter B."/>
            <person name="Bourzgui I."/>
            <person name="Brown A."/>
            <person name="Cahill P."/>
            <person name="Channer S."/>
            <person name="Cheshatsang Y."/>
            <person name="Chuda L."/>
            <person name="Citroen M."/>
            <person name="Collymore A."/>
            <person name="Cooke P."/>
            <person name="Costello M."/>
            <person name="D'Aco K."/>
            <person name="Daza R."/>
            <person name="De Haan G."/>
            <person name="DeGray S."/>
            <person name="DeMaso C."/>
            <person name="Dhargay N."/>
            <person name="Dooley K."/>
            <person name="Dooley E."/>
            <person name="Doricent M."/>
            <person name="Dorje P."/>
            <person name="Dorjee K."/>
            <person name="Dupes A."/>
            <person name="Elong R."/>
            <person name="Falk J."/>
            <person name="Farina A."/>
            <person name="Faro S."/>
            <person name="Ferguson D."/>
            <person name="Fisher S."/>
            <person name="Foley C.D."/>
            <person name="Franke A."/>
            <person name="Friedrich D."/>
            <person name="Gadbois L."/>
            <person name="Gearin G."/>
            <person name="Gearin C.R."/>
            <person name="Giannoukos G."/>
            <person name="Goode T."/>
            <person name="Graham J."/>
            <person name="Grandbois E."/>
            <person name="Grewal S."/>
            <person name="Gyaltsen K."/>
            <person name="Hafez N."/>
            <person name="Hagos B."/>
            <person name="Hall J."/>
            <person name="Henson C."/>
            <person name="Hollinger A."/>
            <person name="Honan T."/>
            <person name="Huard M.D."/>
            <person name="Hughes L."/>
            <person name="Hurhula B."/>
            <person name="Husby M.E."/>
            <person name="Kamat A."/>
            <person name="Kanga B."/>
            <person name="Kashin S."/>
            <person name="Khazanovich D."/>
            <person name="Kisner P."/>
            <person name="Lance K."/>
            <person name="Lara M."/>
            <person name="Lee W."/>
            <person name="Lennon N."/>
            <person name="Letendre F."/>
            <person name="LeVine R."/>
            <person name="Lipovsky A."/>
            <person name="Liu X."/>
            <person name="Liu J."/>
            <person name="Liu S."/>
            <person name="Lokyitsang T."/>
            <person name="Lokyitsang Y."/>
            <person name="Lubonja R."/>
            <person name="Lui A."/>
            <person name="MacDonald P."/>
            <person name="Magnisalis V."/>
            <person name="Maru K."/>
            <person name="Matthews C."/>
            <person name="McCusker W."/>
            <person name="McDonough S."/>
            <person name="Mehta T."/>
            <person name="Meldrim J."/>
            <person name="Meneus L."/>
            <person name="Mihai O."/>
            <person name="Mihalev A."/>
            <person name="Mihova T."/>
            <person name="Mittelman R."/>
            <person name="Mlenga V."/>
            <person name="Montmayeur A."/>
            <person name="Mulrain L."/>
            <person name="Navidi A."/>
            <person name="Naylor J."/>
            <person name="Negash T."/>
            <person name="Nguyen T."/>
            <person name="Nguyen N."/>
            <person name="Nicol R."/>
            <person name="Norbu C."/>
            <person name="Norbu N."/>
            <person name="Novod N."/>
            <person name="O'Neill B."/>
            <person name="Osman S."/>
            <person name="Markiewicz E."/>
            <person name="Oyono O.L."/>
            <person name="Patti C."/>
            <person name="Phunkhang P."/>
            <person name="Pierre F."/>
            <person name="Priest M."/>
            <person name="Raghuraman S."/>
            <person name="Rege F."/>
            <person name="Reyes R."/>
            <person name="Rise C."/>
            <person name="Rogov P."/>
            <person name="Ross K."/>
            <person name="Ryan E."/>
            <person name="Settipalli S."/>
            <person name="Shea T."/>
            <person name="Sherpa N."/>
            <person name="Shi L."/>
            <person name="Shih D."/>
            <person name="Sparrow T."/>
            <person name="Spaulding J."/>
            <person name="Stalker J."/>
            <person name="Stange-Thomann N."/>
            <person name="Stavropoulos S."/>
            <person name="Stone C."/>
            <person name="Strader C."/>
            <person name="Tesfaye S."/>
            <person name="Thomson T."/>
            <person name="Thoulutsang Y."/>
            <person name="Thoulutsang D."/>
            <person name="Topham K."/>
            <person name="Topping I."/>
            <person name="Tsamla T."/>
            <person name="Vassiliev H."/>
            <person name="Vo A."/>
            <person name="Wangchuk T."/>
            <person name="Wangdi T."/>
            <person name="Weiand M."/>
            <person name="Wilkinson J."/>
            <person name="Wilson A."/>
            <person name="Yadav S."/>
            <person name="Young G."/>
            <person name="Yu Q."/>
            <person name="Zembek L."/>
            <person name="Zhong D."/>
            <person name="Zimmer A."/>
            <person name="Zwirko Z."/>
            <person name="Jaffe D.B."/>
            <person name="Alvarez P."/>
            <person name="Brockman W."/>
            <person name="Butler J."/>
            <person name="Chin C."/>
            <person name="Gnerre S."/>
            <person name="Grabherr M."/>
            <person name="Kleber M."/>
            <person name="Mauceli E."/>
            <person name="MacCallum I."/>
        </authorList>
    </citation>
    <scope>NUCLEOTIDE SEQUENCE [LARGE SCALE GENOMIC DNA]</scope>
    <source>
        <strain evidence="7">Tucson 15010-1051.87</strain>
    </source>
</reference>
<dbReference type="EMBL" id="CH940652">
    <property type="protein sequence ID" value="EDW59048.1"/>
    <property type="molecule type" value="Genomic_DNA"/>
</dbReference>
<dbReference type="GO" id="GO:0016020">
    <property type="term" value="C:membrane"/>
    <property type="evidence" value="ECO:0007669"/>
    <property type="project" value="UniProtKB-SubCell"/>
</dbReference>
<feature type="transmembrane region" description="Helical" evidence="4">
    <location>
        <begin position="85"/>
        <end position="104"/>
    </location>
</feature>
<dbReference type="KEGG" id="dvi:6632884"/>
<dbReference type="Proteomes" id="UP000008792">
    <property type="component" value="Unassembled WGS sequence"/>
</dbReference>
<dbReference type="PANTHER" id="PTHR12483:SF115">
    <property type="entry name" value="COPPER TRANSPORT PROTEIN"/>
    <property type="match status" value="1"/>
</dbReference>
<gene>
    <name evidence="6" type="primary">Dvir\GJ10663</name>
    <name evidence="6" type="ORF">Dvir_GJ10663</name>
</gene>
<keyword evidence="1 4" id="KW-0812">Transmembrane</keyword>
<dbReference type="InParanoid" id="B4M5X2"/>
<dbReference type="PhylomeDB" id="B4M5X2"/>
<dbReference type="HOGENOM" id="CLU_079690_2_0_1"/>
<name>B4M5X2_DROVI</name>
<evidence type="ECO:0000313" key="7">
    <source>
        <dbReference type="Proteomes" id="UP000008792"/>
    </source>
</evidence>